<evidence type="ECO:0000259" key="9">
    <source>
        <dbReference type="PROSITE" id="PS51935"/>
    </source>
</evidence>
<evidence type="ECO:0000256" key="1">
    <source>
        <dbReference type="ARBA" id="ARBA00007074"/>
    </source>
</evidence>
<evidence type="ECO:0000256" key="5">
    <source>
        <dbReference type="ARBA" id="ARBA00022801"/>
    </source>
</evidence>
<keyword evidence="6" id="KW-0788">Thiol protease</keyword>
<keyword evidence="3" id="KW-0732">Signal</keyword>
<dbReference type="EC" id="3.4.-.-" evidence="10"/>
<sequence length="482" mass="49185">MGQTPTKAIIAGVAGALGVVATTQVPMVQAAVDQLANMTQDTKHVKRVSTANDAEKLKLAHRGVTKKSDIVRAQSTSTTPQFEAVADEVPVEPSLAPVLETNSHAEIAATSEVDTPTSLSVADDVLQSTAPVTASYVYTAPSASETSTMVSSAPATPAEQAVVSEATTATVSPADATRYTVQDGDTLGNIATTIGVPVETIIALNPDVDLTMLQVGQIIFVPRDTATVSEVTLPVTIASDAATSVSEVTADDYQTALAAEVADAMGEDIVVETPSMPSSAPTIVVSSATDTSASTSVAASSSVAGSSSVASSVAPTSPVDTTVDNTVPSATPNAVLPVNPGDETDVVSGSLTATQRQTIVTAALKYAGQGIPYVWGGKTPAGFDCSGLAAWVYQDAGLSLPSYTVSEESYVATTDVRTKADVMAVAQPGDLLFWGGHGASWHVAIYIGGGQYVAAPAPGKNVQIEMVDEINFMPNFIGSYNI</sequence>
<dbReference type="GO" id="GO:0006508">
    <property type="term" value="P:proteolysis"/>
    <property type="evidence" value="ECO:0007669"/>
    <property type="project" value="UniProtKB-KW"/>
</dbReference>
<evidence type="ECO:0000256" key="6">
    <source>
        <dbReference type="ARBA" id="ARBA00022807"/>
    </source>
</evidence>
<dbReference type="EMBL" id="JWHT01000028">
    <property type="protein sequence ID" value="KIU24497.1"/>
    <property type="molecule type" value="Genomic_DNA"/>
</dbReference>
<dbReference type="Gene3D" id="3.90.1720.10">
    <property type="entry name" value="endopeptidase domain like (from Nostoc punctiforme)"/>
    <property type="match status" value="1"/>
</dbReference>
<comment type="caution">
    <text evidence="10">The sequence shown here is derived from an EMBL/GenBank/DDBJ whole genome shotgun (WGS) entry which is preliminary data.</text>
</comment>
<reference evidence="10 11" key="1">
    <citation type="journal article" date="2015" name="Microbiology (Mosc.)">
        <title>Genomics of the Weissella cibaria species with an examination of its metabolic traits.</title>
        <authorList>
            <person name="Lynch K.M."/>
            <person name="Lucid A."/>
            <person name="Arendt E.K."/>
            <person name="Sleator R.D."/>
            <person name="Lucey B."/>
            <person name="Coffey A."/>
        </authorList>
    </citation>
    <scope>NUCLEOTIDE SEQUENCE [LARGE SCALE GENOMIC DNA]</scope>
    <source>
        <strain evidence="10 11">AB3b</strain>
    </source>
</reference>
<dbReference type="PANTHER" id="PTHR47053:SF1">
    <property type="entry name" value="MUREIN DD-ENDOPEPTIDASE MEPH-RELATED"/>
    <property type="match status" value="1"/>
</dbReference>
<feature type="compositionally biased region" description="Low complexity" evidence="7">
    <location>
        <begin position="308"/>
        <end position="320"/>
    </location>
</feature>
<dbReference type="InterPro" id="IPR000064">
    <property type="entry name" value="NLP_P60_dom"/>
</dbReference>
<comment type="similarity">
    <text evidence="1">Belongs to the peptidase C40 family.</text>
</comment>
<evidence type="ECO:0000313" key="10">
    <source>
        <dbReference type="EMBL" id="KIU24497.1"/>
    </source>
</evidence>
<name>A0A0D1M0V0_9LACO</name>
<dbReference type="SUPFAM" id="SSF54001">
    <property type="entry name" value="Cysteine proteinases"/>
    <property type="match status" value="1"/>
</dbReference>
<dbReference type="Proteomes" id="UP000032289">
    <property type="component" value="Unassembled WGS sequence"/>
</dbReference>
<dbReference type="InterPro" id="IPR038765">
    <property type="entry name" value="Papain-like_cys_pep_sf"/>
</dbReference>
<evidence type="ECO:0000256" key="2">
    <source>
        <dbReference type="ARBA" id="ARBA00022670"/>
    </source>
</evidence>
<dbReference type="SUPFAM" id="SSF54106">
    <property type="entry name" value="LysM domain"/>
    <property type="match status" value="1"/>
</dbReference>
<dbReference type="Pfam" id="PF00877">
    <property type="entry name" value="NLPC_P60"/>
    <property type="match status" value="1"/>
</dbReference>
<feature type="compositionally biased region" description="Polar residues" evidence="7">
    <location>
        <begin position="322"/>
        <end position="332"/>
    </location>
</feature>
<accession>A0A0D1M0V0</accession>
<feature type="region of interest" description="Disordered" evidence="7">
    <location>
        <begin position="308"/>
        <end position="342"/>
    </location>
</feature>
<dbReference type="PROSITE" id="PS51935">
    <property type="entry name" value="NLPC_P60"/>
    <property type="match status" value="1"/>
</dbReference>
<dbReference type="InterPro" id="IPR018392">
    <property type="entry name" value="LysM"/>
</dbReference>
<dbReference type="CDD" id="cd00118">
    <property type="entry name" value="LysM"/>
    <property type="match status" value="1"/>
</dbReference>
<keyword evidence="5 10" id="KW-0378">Hydrolase</keyword>
<dbReference type="AlphaFoldDB" id="A0A0D1M0V0"/>
<dbReference type="RefSeq" id="WP_043941223.1">
    <property type="nucleotide sequence ID" value="NZ_JWHT01000028.1"/>
</dbReference>
<proteinExistence type="inferred from homology"/>
<organism evidence="10 11">
    <name type="scientific">Weissella cibaria</name>
    <dbReference type="NCBI Taxonomy" id="137591"/>
    <lineage>
        <taxon>Bacteria</taxon>
        <taxon>Bacillati</taxon>
        <taxon>Bacillota</taxon>
        <taxon>Bacilli</taxon>
        <taxon>Lactobacillales</taxon>
        <taxon>Lactobacillaceae</taxon>
        <taxon>Weissella</taxon>
    </lineage>
</organism>
<evidence type="ECO:0000259" key="8">
    <source>
        <dbReference type="PROSITE" id="PS51782"/>
    </source>
</evidence>
<dbReference type="PATRIC" id="fig|137591.24.peg.1182"/>
<evidence type="ECO:0000313" key="11">
    <source>
        <dbReference type="Proteomes" id="UP000032289"/>
    </source>
</evidence>
<evidence type="ECO:0000256" key="4">
    <source>
        <dbReference type="ARBA" id="ARBA00022737"/>
    </source>
</evidence>
<dbReference type="InterPro" id="IPR051202">
    <property type="entry name" value="Peptidase_C40"/>
</dbReference>
<feature type="domain" description="NlpC/P60" evidence="9">
    <location>
        <begin position="353"/>
        <end position="482"/>
    </location>
</feature>
<keyword evidence="4" id="KW-0677">Repeat</keyword>
<dbReference type="PROSITE" id="PS51782">
    <property type="entry name" value="LYSM"/>
    <property type="match status" value="1"/>
</dbReference>
<gene>
    <name evidence="10" type="primary">yafL</name>
    <name evidence="10" type="ORF">ab3b_01213</name>
</gene>
<evidence type="ECO:0000256" key="7">
    <source>
        <dbReference type="SAM" id="MobiDB-lite"/>
    </source>
</evidence>
<dbReference type="Pfam" id="PF01476">
    <property type="entry name" value="LysM"/>
    <property type="match status" value="1"/>
</dbReference>
<evidence type="ECO:0000256" key="3">
    <source>
        <dbReference type="ARBA" id="ARBA00022729"/>
    </source>
</evidence>
<feature type="domain" description="LysM" evidence="8">
    <location>
        <begin position="177"/>
        <end position="221"/>
    </location>
</feature>
<dbReference type="InterPro" id="IPR036779">
    <property type="entry name" value="LysM_dom_sf"/>
</dbReference>
<dbReference type="GO" id="GO:0008234">
    <property type="term" value="F:cysteine-type peptidase activity"/>
    <property type="evidence" value="ECO:0007669"/>
    <property type="project" value="UniProtKB-KW"/>
</dbReference>
<dbReference type="Gene3D" id="3.10.350.10">
    <property type="entry name" value="LysM domain"/>
    <property type="match status" value="1"/>
</dbReference>
<keyword evidence="2" id="KW-0645">Protease</keyword>
<dbReference type="SMART" id="SM00257">
    <property type="entry name" value="LysM"/>
    <property type="match status" value="1"/>
</dbReference>
<protein>
    <submittedName>
        <fullName evidence="10">YafL protein</fullName>
        <ecNumber evidence="10">3.4.-.-</ecNumber>
    </submittedName>
</protein>
<dbReference type="PANTHER" id="PTHR47053">
    <property type="entry name" value="MUREIN DD-ENDOPEPTIDASE MEPH-RELATED"/>
    <property type="match status" value="1"/>
</dbReference>